<gene>
    <name evidence="4" type="ORF">FH972_014581</name>
</gene>
<proteinExistence type="predicted"/>
<comment type="subcellular location">
    <subcellularLocation>
        <location evidence="1">Membrane</location>
    </subcellularLocation>
</comment>
<evidence type="ECO:0000313" key="4">
    <source>
        <dbReference type="EMBL" id="KAE8075900.1"/>
    </source>
</evidence>
<dbReference type="Proteomes" id="UP000327013">
    <property type="component" value="Chromosome 6"/>
</dbReference>
<keyword evidence="3" id="KW-0812">Transmembrane</keyword>
<dbReference type="PANTHER" id="PTHR31234">
    <property type="entry name" value="LATE EMBRYOGENESIS ABUNDANT (LEA) HYDROXYPROLINE-RICH GLYCOPROTEIN FAMILY"/>
    <property type="match status" value="1"/>
</dbReference>
<dbReference type="GO" id="GO:0005886">
    <property type="term" value="C:plasma membrane"/>
    <property type="evidence" value="ECO:0007669"/>
    <property type="project" value="TreeGrafter"/>
</dbReference>
<keyword evidence="3" id="KW-1133">Transmembrane helix</keyword>
<sequence>MESDGNPYAPPKYVMLTHNNGSLRPPPYRRNVPRYPSKRSSRSCCFKFMCCCYCFLLFFTLLLLSLTYLFYAKYKPQIPSYNVDSFSVKAFNMQPDMSLFTEFAVAVKAVNPNEHIGFTYGKDSEIVISYTGSNLCYGKLPAFHQPRKNTTIINISLAGTSPFGSGLQAALMENRHTGRIPLLVSVYAPVNVVLGDLKLRRLNVYVNCSLVIDNLSPNKKVRILSTKYDYSVGVV</sequence>
<feature type="transmembrane region" description="Helical" evidence="3">
    <location>
        <begin position="44"/>
        <end position="71"/>
    </location>
</feature>
<dbReference type="InterPro" id="IPR044839">
    <property type="entry name" value="NDR1-like"/>
</dbReference>
<accession>A0A5N6RDN3</accession>
<protein>
    <submittedName>
        <fullName evidence="4">Uncharacterized protein</fullName>
    </submittedName>
</protein>
<keyword evidence="5" id="KW-1185">Reference proteome</keyword>
<dbReference type="AlphaFoldDB" id="A0A5N6RDN3"/>
<organism evidence="4 5">
    <name type="scientific">Carpinus fangiana</name>
    <dbReference type="NCBI Taxonomy" id="176857"/>
    <lineage>
        <taxon>Eukaryota</taxon>
        <taxon>Viridiplantae</taxon>
        <taxon>Streptophyta</taxon>
        <taxon>Embryophyta</taxon>
        <taxon>Tracheophyta</taxon>
        <taxon>Spermatophyta</taxon>
        <taxon>Magnoliopsida</taxon>
        <taxon>eudicotyledons</taxon>
        <taxon>Gunneridae</taxon>
        <taxon>Pentapetalae</taxon>
        <taxon>rosids</taxon>
        <taxon>fabids</taxon>
        <taxon>Fagales</taxon>
        <taxon>Betulaceae</taxon>
        <taxon>Carpinus</taxon>
    </lineage>
</organism>
<evidence type="ECO:0000256" key="3">
    <source>
        <dbReference type="SAM" id="Phobius"/>
    </source>
</evidence>
<reference evidence="4 5" key="1">
    <citation type="submission" date="2019-06" db="EMBL/GenBank/DDBJ databases">
        <title>A chromosomal-level reference genome of Carpinus fangiana (Coryloideae, Betulaceae).</title>
        <authorList>
            <person name="Yang X."/>
            <person name="Wang Z."/>
            <person name="Zhang L."/>
            <person name="Hao G."/>
            <person name="Liu J."/>
            <person name="Yang Y."/>
        </authorList>
    </citation>
    <scope>NUCLEOTIDE SEQUENCE [LARGE SCALE GENOMIC DNA]</scope>
    <source>
        <strain evidence="4">Cfa_2016G</strain>
        <tissue evidence="4">Leaf</tissue>
    </source>
</reference>
<evidence type="ECO:0000256" key="2">
    <source>
        <dbReference type="ARBA" id="ARBA00023136"/>
    </source>
</evidence>
<evidence type="ECO:0000313" key="5">
    <source>
        <dbReference type="Proteomes" id="UP000327013"/>
    </source>
</evidence>
<evidence type="ECO:0000256" key="1">
    <source>
        <dbReference type="ARBA" id="ARBA00004370"/>
    </source>
</evidence>
<name>A0A5N6RDN3_9ROSI</name>
<keyword evidence="2 3" id="KW-0472">Membrane</keyword>
<dbReference type="GO" id="GO:0098542">
    <property type="term" value="P:defense response to other organism"/>
    <property type="evidence" value="ECO:0007669"/>
    <property type="project" value="InterPro"/>
</dbReference>
<dbReference type="OrthoDB" id="778052at2759"/>
<dbReference type="PANTHER" id="PTHR31234:SF72">
    <property type="entry name" value="NDR1_HIN1-LIKE PROTEIN 6"/>
    <property type="match status" value="1"/>
</dbReference>
<dbReference type="EMBL" id="CM017326">
    <property type="protein sequence ID" value="KAE8075900.1"/>
    <property type="molecule type" value="Genomic_DNA"/>
</dbReference>